<dbReference type="NCBIfam" id="TIGR00552">
    <property type="entry name" value="nadE"/>
    <property type="match status" value="1"/>
</dbReference>
<feature type="domain" description="NAD/GMP synthase" evidence="6">
    <location>
        <begin position="10"/>
        <end position="238"/>
    </location>
</feature>
<dbReference type="PANTHER" id="PTHR23090:SF9">
    <property type="entry name" value="GLUTAMINE-DEPENDENT NAD(+) SYNTHETASE"/>
    <property type="match status" value="1"/>
</dbReference>
<dbReference type="PANTHER" id="PTHR23090">
    <property type="entry name" value="NH 3 /GLUTAMINE-DEPENDENT NAD + SYNTHETASE"/>
    <property type="match status" value="1"/>
</dbReference>
<dbReference type="Pfam" id="PF02540">
    <property type="entry name" value="NAD_synthase"/>
    <property type="match status" value="1"/>
</dbReference>
<dbReference type="Gene3D" id="3.40.50.620">
    <property type="entry name" value="HUPs"/>
    <property type="match status" value="1"/>
</dbReference>
<proteinExistence type="predicted"/>
<dbReference type="InterPro" id="IPR022310">
    <property type="entry name" value="NAD/GMP_synthase"/>
</dbReference>
<dbReference type="Proteomes" id="UP001237988">
    <property type="component" value="Segment"/>
</dbReference>
<organism evidence="7 8">
    <name type="scientific">Phage Phass-1</name>
    <dbReference type="NCBI Taxonomy" id="3043662"/>
    <lineage>
        <taxon>Viruses</taxon>
        <taxon>Duplodnaviria</taxon>
        <taxon>Heunggongvirae</taxon>
        <taxon>Uroviricota</taxon>
        <taxon>Caudoviricetes</taxon>
        <taxon>Caudoviricetes code 15 clade</taxon>
    </lineage>
</organism>
<reference evidence="7" key="1">
    <citation type="submission" date="2023-04" db="EMBL/GenBank/DDBJ databases">
        <title>Bacteriophage Phass-1 Discovered in the Human Gut Virome - the Founding Member of the Proposed New Family Phassviridae.</title>
        <authorList>
            <person name="Tikunov A.Y."/>
            <person name="Morozova V.V."/>
            <person name="Chechushkov A.V."/>
            <person name="Tikunova N.V."/>
        </authorList>
    </citation>
    <scope>NUCLEOTIDE SEQUENCE</scope>
</reference>
<dbReference type="GO" id="GO:0005524">
    <property type="term" value="F:ATP binding"/>
    <property type="evidence" value="ECO:0007669"/>
    <property type="project" value="UniProtKB-KW"/>
</dbReference>
<keyword evidence="2" id="KW-0436">Ligase</keyword>
<dbReference type="EMBL" id="OQ749652">
    <property type="protein sequence ID" value="WIC39685.1"/>
    <property type="molecule type" value="Genomic_DNA"/>
</dbReference>
<dbReference type="SUPFAM" id="SSF52402">
    <property type="entry name" value="Adenine nucleotide alpha hydrolases-like"/>
    <property type="match status" value="1"/>
</dbReference>
<evidence type="ECO:0000256" key="1">
    <source>
        <dbReference type="ARBA" id="ARBA00004790"/>
    </source>
</evidence>
<evidence type="ECO:0000256" key="2">
    <source>
        <dbReference type="ARBA" id="ARBA00022598"/>
    </source>
</evidence>
<protein>
    <recommendedName>
        <fullName evidence="6">NAD/GMP synthase domain-containing protein</fullName>
    </recommendedName>
</protein>
<keyword evidence="4" id="KW-0067">ATP-binding</keyword>
<evidence type="ECO:0000313" key="7">
    <source>
        <dbReference type="EMBL" id="WIC39685.1"/>
    </source>
</evidence>
<evidence type="ECO:0000259" key="6">
    <source>
        <dbReference type="Pfam" id="PF02540"/>
    </source>
</evidence>
<evidence type="ECO:0000256" key="5">
    <source>
        <dbReference type="ARBA" id="ARBA00023027"/>
    </source>
</evidence>
<comment type="pathway">
    <text evidence="1">Cofactor biosynthesis; NAD(+) biosynthesis.</text>
</comment>
<evidence type="ECO:0000313" key="8">
    <source>
        <dbReference type="Proteomes" id="UP001237988"/>
    </source>
</evidence>
<keyword evidence="3" id="KW-0547">Nucleotide-binding</keyword>
<accession>A0AAF0RUB0</accession>
<evidence type="ECO:0000256" key="3">
    <source>
        <dbReference type="ARBA" id="ARBA00022741"/>
    </source>
</evidence>
<name>A0AAF0RUB0_9CAUD</name>
<dbReference type="CDD" id="cd00553">
    <property type="entry name" value="NAD_synthase"/>
    <property type="match status" value="1"/>
</dbReference>
<dbReference type="GO" id="GO:0009435">
    <property type="term" value="P:NAD+ biosynthetic process"/>
    <property type="evidence" value="ECO:0007669"/>
    <property type="project" value="InterPro"/>
</dbReference>
<dbReference type="InterPro" id="IPR003694">
    <property type="entry name" value="NAD_synthase"/>
</dbReference>
<dbReference type="InterPro" id="IPR014729">
    <property type="entry name" value="Rossmann-like_a/b/a_fold"/>
</dbReference>
<dbReference type="GO" id="GO:0003952">
    <property type="term" value="F:NAD+ synthase (glutamine-hydrolyzing) activity"/>
    <property type="evidence" value="ECO:0007669"/>
    <property type="project" value="InterPro"/>
</dbReference>
<sequence>MAFNAAVEADRVVQFIRDYMEKNGPDAPIIVGLSGGKDSAAVAAASVAAVGSNRVLGVMLPSGIQKDSADAEGCARFLKIKRVFYNIGPLVKISYDTLKETGYRDFRTINKVVGYNHPSRLRTAILYMIANQVGGRVANTSNLSETYVGYDTKWGDQCGDFSPFINYTASEIIEIGIALGMPEKAMKKPPADGMCGQTDEDRWGFTYADLDFYLRGGTLDDDAVEKIERMHRRAAHKYNITLPCTSYYPEGSKNIYQFPALPSWLKAQEEAANPKPKTTPEEMEALKNAPIGYIYDAEHDRYVKADS</sequence>
<dbReference type="GO" id="GO:0004359">
    <property type="term" value="F:glutaminase activity"/>
    <property type="evidence" value="ECO:0007669"/>
    <property type="project" value="InterPro"/>
</dbReference>
<evidence type="ECO:0000256" key="4">
    <source>
        <dbReference type="ARBA" id="ARBA00022840"/>
    </source>
</evidence>
<keyword evidence="5" id="KW-0520">NAD</keyword>